<dbReference type="Gene3D" id="3.90.245.10">
    <property type="entry name" value="Ribonucleoside hydrolase-like"/>
    <property type="match status" value="1"/>
</dbReference>
<accession>A0A370KYV4</accession>
<dbReference type="InterPro" id="IPR023186">
    <property type="entry name" value="IUNH"/>
</dbReference>
<organism evidence="4 5">
    <name type="scientific">Bosea caraganae</name>
    <dbReference type="NCBI Taxonomy" id="2763117"/>
    <lineage>
        <taxon>Bacteria</taxon>
        <taxon>Pseudomonadati</taxon>
        <taxon>Pseudomonadota</taxon>
        <taxon>Alphaproteobacteria</taxon>
        <taxon>Hyphomicrobiales</taxon>
        <taxon>Boseaceae</taxon>
        <taxon>Bosea</taxon>
    </lineage>
</organism>
<reference evidence="5" key="1">
    <citation type="submission" date="2018-07" db="EMBL/GenBank/DDBJ databases">
        <authorList>
            <person name="Safronova V.I."/>
            <person name="Chirak E.R."/>
            <person name="Sazanova A.L."/>
        </authorList>
    </citation>
    <scope>NUCLEOTIDE SEQUENCE [LARGE SCALE GENOMIC DNA]</scope>
    <source>
        <strain evidence="5">RCAM04685</strain>
    </source>
</reference>
<dbReference type="AlphaFoldDB" id="A0A370KYV4"/>
<dbReference type="GO" id="GO:0008477">
    <property type="term" value="F:purine nucleosidase activity"/>
    <property type="evidence" value="ECO:0007669"/>
    <property type="project" value="TreeGrafter"/>
</dbReference>
<dbReference type="InterPro" id="IPR001910">
    <property type="entry name" value="Inosine/uridine_hydrolase_dom"/>
</dbReference>
<evidence type="ECO:0000259" key="3">
    <source>
        <dbReference type="Pfam" id="PF01156"/>
    </source>
</evidence>
<dbReference type="Pfam" id="PF01156">
    <property type="entry name" value="IU_nuc_hydro"/>
    <property type="match status" value="1"/>
</dbReference>
<keyword evidence="2" id="KW-0326">Glycosidase</keyword>
<dbReference type="OrthoDB" id="9797882at2"/>
<sequence length="316" mass="33425">MTRVLIDCDPGHDDAMAILYAAKHLDLVAITTVHGNAPLEDTTRNALSVCTLAKLNVPVSAGADRPLVQAKLQKQTLHGKSGIDGADLPVPDRDVTGEHAALTIIREAKRSPGELVLIAVGPMTNLALALRLEPKLPELLKGLSIMGGSTTIGNVTPTAEFNLWADPEAAAAVFACGIPVMMAGLNITRQALIREPHVARMRASGGPVGKAMGDLQEFYARRSNAVYGLGGAPMHDSCAVVPFVHPELIKHRECHVHMELASPEVRGTTVCDLRTFLSEPAGATRRQLPANALVALEIDGAAVVDKVVDAVTSYDN</sequence>
<dbReference type="GO" id="GO:0006152">
    <property type="term" value="P:purine nucleoside catabolic process"/>
    <property type="evidence" value="ECO:0007669"/>
    <property type="project" value="TreeGrafter"/>
</dbReference>
<dbReference type="GO" id="GO:0005829">
    <property type="term" value="C:cytosol"/>
    <property type="evidence" value="ECO:0007669"/>
    <property type="project" value="TreeGrafter"/>
</dbReference>
<protein>
    <submittedName>
        <fullName evidence="4">Nucleoside hydrolase</fullName>
    </submittedName>
</protein>
<dbReference type="InterPro" id="IPR036452">
    <property type="entry name" value="Ribo_hydro-like"/>
</dbReference>
<keyword evidence="5" id="KW-1185">Reference proteome</keyword>
<dbReference type="RefSeq" id="WP_114832703.1">
    <property type="nucleotide sequence ID" value="NZ_QQTO01000041.1"/>
</dbReference>
<keyword evidence="1 4" id="KW-0378">Hydrolase</keyword>
<dbReference type="EMBL" id="QQTP01000028">
    <property type="protein sequence ID" value="RDJ19792.1"/>
    <property type="molecule type" value="Genomic_DNA"/>
</dbReference>
<evidence type="ECO:0000256" key="1">
    <source>
        <dbReference type="ARBA" id="ARBA00022801"/>
    </source>
</evidence>
<gene>
    <name evidence="4" type="ORF">DWE98_28105</name>
</gene>
<evidence type="ECO:0000256" key="2">
    <source>
        <dbReference type="ARBA" id="ARBA00023295"/>
    </source>
</evidence>
<comment type="caution">
    <text evidence="4">The sequence shown here is derived from an EMBL/GenBank/DDBJ whole genome shotgun (WGS) entry which is preliminary data.</text>
</comment>
<dbReference type="SUPFAM" id="SSF53590">
    <property type="entry name" value="Nucleoside hydrolase"/>
    <property type="match status" value="1"/>
</dbReference>
<name>A0A370KYV4_9HYPH</name>
<evidence type="ECO:0000313" key="5">
    <source>
        <dbReference type="Proteomes" id="UP000255207"/>
    </source>
</evidence>
<proteinExistence type="predicted"/>
<dbReference type="PANTHER" id="PTHR12304:SF4">
    <property type="entry name" value="URIDINE NUCLEOSIDASE"/>
    <property type="match status" value="1"/>
</dbReference>
<dbReference type="Proteomes" id="UP000255207">
    <property type="component" value="Unassembled WGS sequence"/>
</dbReference>
<dbReference type="PANTHER" id="PTHR12304">
    <property type="entry name" value="INOSINE-URIDINE PREFERRING NUCLEOSIDE HYDROLASE"/>
    <property type="match status" value="1"/>
</dbReference>
<feature type="domain" description="Inosine/uridine-preferring nucleoside hydrolase" evidence="3">
    <location>
        <begin position="4"/>
        <end position="304"/>
    </location>
</feature>
<evidence type="ECO:0000313" key="4">
    <source>
        <dbReference type="EMBL" id="RDJ19792.1"/>
    </source>
</evidence>
<dbReference type="CDD" id="cd02651">
    <property type="entry name" value="nuc_hydro_IU_UC_XIUA"/>
    <property type="match status" value="1"/>
</dbReference>